<organism evidence="3 5">
    <name type="scientific">Medicago truncatula</name>
    <name type="common">Barrel medic</name>
    <name type="synonym">Medicago tribuloides</name>
    <dbReference type="NCBI Taxonomy" id="3880"/>
    <lineage>
        <taxon>Eukaryota</taxon>
        <taxon>Viridiplantae</taxon>
        <taxon>Streptophyta</taxon>
        <taxon>Embryophyta</taxon>
        <taxon>Tracheophyta</taxon>
        <taxon>Spermatophyta</taxon>
        <taxon>Magnoliopsida</taxon>
        <taxon>eudicotyledons</taxon>
        <taxon>Gunneridae</taxon>
        <taxon>Pentapetalae</taxon>
        <taxon>rosids</taxon>
        <taxon>fabids</taxon>
        <taxon>Fabales</taxon>
        <taxon>Fabaceae</taxon>
        <taxon>Papilionoideae</taxon>
        <taxon>50 kb inversion clade</taxon>
        <taxon>NPAAA clade</taxon>
        <taxon>Hologalegina</taxon>
        <taxon>IRL clade</taxon>
        <taxon>Trifolieae</taxon>
        <taxon>Medicago</taxon>
    </lineage>
</organism>
<reference evidence="3 5" key="2">
    <citation type="journal article" date="2014" name="BMC Genomics">
        <title>An improved genome release (version Mt4.0) for the model legume Medicago truncatula.</title>
        <authorList>
            <person name="Tang H."/>
            <person name="Krishnakumar V."/>
            <person name="Bidwell S."/>
            <person name="Rosen B."/>
            <person name="Chan A."/>
            <person name="Zhou S."/>
            <person name="Gentzbittel L."/>
            <person name="Childs K.L."/>
            <person name="Yandell M."/>
            <person name="Gundlach H."/>
            <person name="Mayer K.F."/>
            <person name="Schwartz D.C."/>
            <person name="Town C.D."/>
        </authorList>
    </citation>
    <scope>GENOME REANNOTATION</scope>
    <source>
        <strain evidence="4 5">cv. Jemalong A17</strain>
    </source>
</reference>
<feature type="coiled-coil region" evidence="1">
    <location>
        <begin position="347"/>
        <end position="374"/>
    </location>
</feature>
<dbReference type="EnsemblPlants" id="AES70226">
    <property type="protein sequence ID" value="AES70226"/>
    <property type="gene ID" value="MTR_3g049960"/>
</dbReference>
<dbReference type="PANTHER" id="PTHR34427">
    <property type="entry name" value="DUF4283 DOMAIN PROTEIN"/>
    <property type="match status" value="1"/>
</dbReference>
<gene>
    <name evidence="3" type="ordered locus">MTR_3g049960</name>
</gene>
<accession>A0A0C3VFT2</accession>
<evidence type="ECO:0000313" key="5">
    <source>
        <dbReference type="Proteomes" id="UP000002051"/>
    </source>
</evidence>
<evidence type="ECO:0000313" key="4">
    <source>
        <dbReference type="EnsemblPlants" id="AES70226"/>
    </source>
</evidence>
<protein>
    <recommendedName>
        <fullName evidence="6">DUF4283 domain protein</fullName>
    </recommendedName>
</protein>
<dbReference type="AlphaFoldDB" id="G7J1C9"/>
<evidence type="ECO:0000256" key="2">
    <source>
        <dbReference type="SAM" id="MobiDB-lite"/>
    </source>
</evidence>
<feature type="compositionally biased region" description="Basic and acidic residues" evidence="2">
    <location>
        <begin position="161"/>
        <end position="173"/>
    </location>
</feature>
<dbReference type="Proteomes" id="UP000002051">
    <property type="component" value="Chromosome 3"/>
</dbReference>
<proteinExistence type="predicted"/>
<evidence type="ECO:0008006" key="6">
    <source>
        <dbReference type="Google" id="ProtNLM"/>
    </source>
</evidence>
<evidence type="ECO:0000313" key="3">
    <source>
        <dbReference type="EMBL" id="AES70226.2"/>
    </source>
</evidence>
<feature type="compositionally biased region" description="Basic and acidic residues" evidence="2">
    <location>
        <begin position="140"/>
        <end position="154"/>
    </location>
</feature>
<reference evidence="3 5" key="1">
    <citation type="journal article" date="2011" name="Nature">
        <title>The Medicago genome provides insight into the evolution of rhizobial symbioses.</title>
        <authorList>
            <person name="Young N.D."/>
            <person name="Debelle F."/>
            <person name="Oldroyd G.E."/>
            <person name="Geurts R."/>
            <person name="Cannon S.B."/>
            <person name="Udvardi M.K."/>
            <person name="Benedito V.A."/>
            <person name="Mayer K.F."/>
            <person name="Gouzy J."/>
            <person name="Schoof H."/>
            <person name="Van de Peer Y."/>
            <person name="Proost S."/>
            <person name="Cook D.R."/>
            <person name="Meyers B.C."/>
            <person name="Spannagl M."/>
            <person name="Cheung F."/>
            <person name="De Mita S."/>
            <person name="Krishnakumar V."/>
            <person name="Gundlach H."/>
            <person name="Zhou S."/>
            <person name="Mudge J."/>
            <person name="Bharti A.K."/>
            <person name="Murray J.D."/>
            <person name="Naoumkina M.A."/>
            <person name="Rosen B."/>
            <person name="Silverstein K.A."/>
            <person name="Tang H."/>
            <person name="Rombauts S."/>
            <person name="Zhao P.X."/>
            <person name="Zhou P."/>
            <person name="Barbe V."/>
            <person name="Bardou P."/>
            <person name="Bechner M."/>
            <person name="Bellec A."/>
            <person name="Berger A."/>
            <person name="Berges H."/>
            <person name="Bidwell S."/>
            <person name="Bisseling T."/>
            <person name="Choisne N."/>
            <person name="Couloux A."/>
            <person name="Denny R."/>
            <person name="Deshpande S."/>
            <person name="Dai X."/>
            <person name="Doyle J.J."/>
            <person name="Dudez A.M."/>
            <person name="Farmer A.D."/>
            <person name="Fouteau S."/>
            <person name="Franken C."/>
            <person name="Gibelin C."/>
            <person name="Gish J."/>
            <person name="Goldstein S."/>
            <person name="Gonzalez A.J."/>
            <person name="Green P.J."/>
            <person name="Hallab A."/>
            <person name="Hartog M."/>
            <person name="Hua A."/>
            <person name="Humphray S.J."/>
            <person name="Jeong D.H."/>
            <person name="Jing Y."/>
            <person name="Jocker A."/>
            <person name="Kenton S.M."/>
            <person name="Kim D.J."/>
            <person name="Klee K."/>
            <person name="Lai H."/>
            <person name="Lang C."/>
            <person name="Lin S."/>
            <person name="Macmil S.L."/>
            <person name="Magdelenat G."/>
            <person name="Matthews L."/>
            <person name="McCorrison J."/>
            <person name="Monaghan E.L."/>
            <person name="Mun J.H."/>
            <person name="Najar F.Z."/>
            <person name="Nicholson C."/>
            <person name="Noirot C."/>
            <person name="O'Bleness M."/>
            <person name="Paule C.R."/>
            <person name="Poulain J."/>
            <person name="Prion F."/>
            <person name="Qin B."/>
            <person name="Qu C."/>
            <person name="Retzel E.F."/>
            <person name="Riddle C."/>
            <person name="Sallet E."/>
            <person name="Samain S."/>
            <person name="Samson N."/>
            <person name="Sanders I."/>
            <person name="Saurat O."/>
            <person name="Scarpelli C."/>
            <person name="Schiex T."/>
            <person name="Segurens B."/>
            <person name="Severin A.J."/>
            <person name="Sherrier D.J."/>
            <person name="Shi R."/>
            <person name="Sims S."/>
            <person name="Singer S.R."/>
            <person name="Sinharoy S."/>
            <person name="Sterck L."/>
            <person name="Viollet A."/>
            <person name="Wang B.B."/>
            <person name="Wang K."/>
            <person name="Wang M."/>
            <person name="Wang X."/>
            <person name="Warfsmann J."/>
            <person name="Weissenbach J."/>
            <person name="White D.D."/>
            <person name="White J.D."/>
            <person name="Wiley G.B."/>
            <person name="Wincker P."/>
            <person name="Xing Y."/>
            <person name="Yang L."/>
            <person name="Yao Z."/>
            <person name="Ying F."/>
            <person name="Zhai J."/>
            <person name="Zhou L."/>
            <person name="Zuber A."/>
            <person name="Denarie J."/>
            <person name="Dixon R.A."/>
            <person name="May G.D."/>
            <person name="Schwartz D.C."/>
            <person name="Rogers J."/>
            <person name="Quetier F."/>
            <person name="Town C.D."/>
            <person name="Roe B.A."/>
        </authorList>
    </citation>
    <scope>NUCLEOTIDE SEQUENCE [LARGE SCALE GENOMIC DNA]</scope>
    <source>
        <strain evidence="3">A17</strain>
        <strain evidence="4 5">cv. Jemalong A17</strain>
    </source>
</reference>
<evidence type="ECO:0000256" key="1">
    <source>
        <dbReference type="SAM" id="Coils"/>
    </source>
</evidence>
<reference evidence="4" key="3">
    <citation type="submission" date="2015-04" db="UniProtKB">
        <authorList>
            <consortium name="EnsemblPlants"/>
        </authorList>
    </citation>
    <scope>IDENTIFICATION</scope>
    <source>
        <strain evidence="4">cv. Jemalong A17</strain>
    </source>
</reference>
<dbReference type="HOGENOM" id="CLU_018999_0_0_1"/>
<name>G7J1C9_MEDTR</name>
<sequence>MRKAMQWEDRGRGKSRVSERHGGLVTARGSTQQRHEEDNMVSRRQLNSRGQVYGFVRFLYMRNIDKLAHALNNAWISDHRFWAREARFDRFAHHDDQNKVSIRGARGVEKGREVKLVVITHGEGVKNVRVGSGSKGGGGECREGADGGKGGRDVCEEDGGREEGVGTEDVPKGEAKVDAQTSEDIPNGMLLYNSTSEDRLWANGGIVAKVVSGDSSLSLQQRVGDAGFSNIVVTLMESDRVFLHCTRAEDMLQVFNEVYGTPVHAWNELFFKICVSGCGRYIRSDDCTVDRARLDYARVLISTSMLDVINSSSEEWGCNLGEDAFMTEEEKESRTEALSTHNDAPGMEEVQGEIDDLVDDLNKERMKSDEQQNNNIIDACFHSDVLVNAGVQPIAAAVAQEEAGVKKSSLKNASSGTFSKKVNIHITSKSKSSSKPKQKNKAGVVLNQSVGFIKRIARLPSKDRKEILKVLKKQECKRNMLSKASKVMVNSLSNSSNMFNSSVNKDWENWVLLHGKKKVVAEDVMEIGKTFGVKFSGDKNSIFNLLTKKGRRELRAERGCLLVEGAVADDGIQGEGN</sequence>
<dbReference type="PANTHER" id="PTHR34427:SF5">
    <property type="entry name" value="DUF4283 DOMAIN-CONTAINING PROTEIN"/>
    <property type="match status" value="1"/>
</dbReference>
<dbReference type="EMBL" id="CM001219">
    <property type="protein sequence ID" value="AES70226.2"/>
    <property type="molecule type" value="Genomic_DNA"/>
</dbReference>
<feature type="compositionally biased region" description="Basic and acidic residues" evidence="2">
    <location>
        <begin position="1"/>
        <end position="22"/>
    </location>
</feature>
<feature type="region of interest" description="Disordered" evidence="2">
    <location>
        <begin position="130"/>
        <end position="173"/>
    </location>
</feature>
<dbReference type="PaxDb" id="3880-AES70226"/>
<accession>G7J1C9</accession>
<keyword evidence="5" id="KW-1185">Reference proteome</keyword>
<feature type="region of interest" description="Disordered" evidence="2">
    <location>
        <begin position="1"/>
        <end position="40"/>
    </location>
</feature>
<keyword evidence="1" id="KW-0175">Coiled coil</keyword>